<keyword evidence="2" id="KW-1185">Reference proteome</keyword>
<evidence type="ECO:0000313" key="1">
    <source>
        <dbReference type="EMBL" id="MBB4898128.1"/>
    </source>
</evidence>
<sequence>MPDARRRVNRAESGRLNSYLFLTRNRSLTCADAVEQR</sequence>
<dbReference type="AlphaFoldDB" id="A0A7W7PQZ6"/>
<gene>
    <name evidence="1" type="ORF">FHS37_002163</name>
</gene>
<organism evidence="1 2">
    <name type="scientific">Streptomyces griseomycini</name>
    <dbReference type="NCBI Taxonomy" id="66895"/>
    <lineage>
        <taxon>Bacteria</taxon>
        <taxon>Bacillati</taxon>
        <taxon>Actinomycetota</taxon>
        <taxon>Actinomycetes</taxon>
        <taxon>Kitasatosporales</taxon>
        <taxon>Streptomycetaceae</taxon>
        <taxon>Streptomyces</taxon>
    </lineage>
</organism>
<reference evidence="1 2" key="1">
    <citation type="submission" date="2020-08" db="EMBL/GenBank/DDBJ databases">
        <title>Genomic Encyclopedia of Type Strains, Phase III (KMG-III): the genomes of soil and plant-associated and newly described type strains.</title>
        <authorList>
            <person name="Whitman W."/>
        </authorList>
    </citation>
    <scope>NUCLEOTIDE SEQUENCE [LARGE SCALE GENOMIC DNA]</scope>
    <source>
        <strain evidence="1 2">CECT 3273</strain>
    </source>
</reference>
<dbReference type="Proteomes" id="UP000579523">
    <property type="component" value="Unassembled WGS sequence"/>
</dbReference>
<accession>A0A7W7PQZ6</accession>
<comment type="caution">
    <text evidence="1">The sequence shown here is derived from an EMBL/GenBank/DDBJ whole genome shotgun (WGS) entry which is preliminary data.</text>
</comment>
<protein>
    <submittedName>
        <fullName evidence="1">Uncharacterized protein</fullName>
    </submittedName>
</protein>
<evidence type="ECO:0000313" key="2">
    <source>
        <dbReference type="Proteomes" id="UP000579523"/>
    </source>
</evidence>
<dbReference type="EMBL" id="JACHJI010000003">
    <property type="protein sequence ID" value="MBB4898128.1"/>
    <property type="molecule type" value="Genomic_DNA"/>
</dbReference>
<name>A0A7W7PQZ6_9ACTN</name>
<proteinExistence type="predicted"/>